<keyword evidence="2 4" id="KW-0863">Zinc-finger</keyword>
<evidence type="ECO:0000256" key="5">
    <source>
        <dbReference type="SAM" id="MobiDB-lite"/>
    </source>
</evidence>
<name>A0ABQ9MYC1_HEVBR</name>
<evidence type="ECO:0000256" key="4">
    <source>
        <dbReference type="PROSITE-ProRule" id="PRU00207"/>
    </source>
</evidence>
<comment type="caution">
    <text evidence="7">The sequence shown here is derived from an EMBL/GenBank/DDBJ whole genome shotgun (WGS) entry which is preliminary data.</text>
</comment>
<protein>
    <recommendedName>
        <fullName evidence="6">TRAF-type domain-containing protein</fullName>
    </recommendedName>
</protein>
<accession>A0ABQ9MYC1</accession>
<dbReference type="Gene3D" id="3.30.40.10">
    <property type="entry name" value="Zinc/RING finger domain, C3HC4 (zinc finger)"/>
    <property type="match status" value="1"/>
</dbReference>
<keyword evidence="3 4" id="KW-0862">Zinc</keyword>
<dbReference type="PROSITE" id="PS50145">
    <property type="entry name" value="ZF_TRAF"/>
    <property type="match status" value="1"/>
</dbReference>
<feature type="region of interest" description="Disordered" evidence="5">
    <location>
        <begin position="524"/>
        <end position="569"/>
    </location>
</feature>
<evidence type="ECO:0000256" key="1">
    <source>
        <dbReference type="ARBA" id="ARBA00022723"/>
    </source>
</evidence>
<dbReference type="EMBL" id="JARPOI010000003">
    <property type="protein sequence ID" value="KAJ9184635.1"/>
    <property type="molecule type" value="Genomic_DNA"/>
</dbReference>
<reference evidence="7" key="1">
    <citation type="journal article" date="2023" name="Plant Biotechnol. J.">
        <title>Chromosome-level wild Hevea brasiliensis genome provides new tools for genomic-assisted breeding and valuable loci to elevate rubber yield.</title>
        <authorList>
            <person name="Cheng H."/>
            <person name="Song X."/>
            <person name="Hu Y."/>
            <person name="Wu T."/>
            <person name="Yang Q."/>
            <person name="An Z."/>
            <person name="Feng S."/>
            <person name="Deng Z."/>
            <person name="Wu W."/>
            <person name="Zeng X."/>
            <person name="Tu M."/>
            <person name="Wang X."/>
            <person name="Huang H."/>
        </authorList>
    </citation>
    <scope>NUCLEOTIDE SEQUENCE</scope>
    <source>
        <strain evidence="7">MT/VB/25A 57/8</strain>
    </source>
</reference>
<evidence type="ECO:0000259" key="6">
    <source>
        <dbReference type="PROSITE" id="PS50145"/>
    </source>
</evidence>
<dbReference type="Proteomes" id="UP001174677">
    <property type="component" value="Chromosome 3"/>
</dbReference>
<organism evidence="7 8">
    <name type="scientific">Hevea brasiliensis</name>
    <name type="common">Para rubber tree</name>
    <name type="synonym">Siphonia brasiliensis</name>
    <dbReference type="NCBI Taxonomy" id="3981"/>
    <lineage>
        <taxon>Eukaryota</taxon>
        <taxon>Viridiplantae</taxon>
        <taxon>Streptophyta</taxon>
        <taxon>Embryophyta</taxon>
        <taxon>Tracheophyta</taxon>
        <taxon>Spermatophyta</taxon>
        <taxon>Magnoliopsida</taxon>
        <taxon>eudicotyledons</taxon>
        <taxon>Gunneridae</taxon>
        <taxon>Pentapetalae</taxon>
        <taxon>rosids</taxon>
        <taxon>fabids</taxon>
        <taxon>Malpighiales</taxon>
        <taxon>Euphorbiaceae</taxon>
        <taxon>Crotonoideae</taxon>
        <taxon>Micrandreae</taxon>
        <taxon>Hevea</taxon>
    </lineage>
</organism>
<proteinExistence type="predicted"/>
<feature type="zinc finger region" description="TRAF-type" evidence="4">
    <location>
        <begin position="218"/>
        <end position="264"/>
    </location>
</feature>
<keyword evidence="8" id="KW-1185">Reference proteome</keyword>
<dbReference type="InterPro" id="IPR013083">
    <property type="entry name" value="Znf_RING/FYVE/PHD"/>
</dbReference>
<evidence type="ECO:0000313" key="8">
    <source>
        <dbReference type="Proteomes" id="UP001174677"/>
    </source>
</evidence>
<gene>
    <name evidence="7" type="ORF">P3X46_004341</name>
</gene>
<sequence length="569" mass="62355">MDLPTTIIELVPEKETIEDGKEGCPAFHCDLYDTEIVHKIAQVFLPGLAAACVDNTTGGIFRSPASVAVDLRKEMIDYLTQRSESFVAETVILEGGTNTEVSDHPYDIISDFVDDFASSKRNIFSRVSGWLLSEKREDKIDDFVQEMEENGFWLTDRTEAIAQTLVKNVDFKNTSHCDKKFNTAEELAGHVVNCDFRSMNCKNEGCTVVFCASQMENHDCVCPFKIIPCEQKCSDSIMRCEMDRHCITVCPMKLVNCPFYSVGCQSTIARCMIKQHCLDDLHLHLVYALKNIHKGATEEDLKQRVDQIVKSSSGQLEATRDARSLTLRVRDIDAKLGPLEVSTAKKVSEDATEATNNIIDKSTEAINKAIEESSEAGNDGVEKLTNTTNNVGEEFTEAANNITNIPTDSINEAIEESSEAGNGGVEKLTNPTNKVDEESTEAVNKAFEESSEAGNSVIEKSTNITNKVDEESTEAVNKAFEESSEAGNNVIEKSINTTNNVGEESTKAANNITDKSSEAINEAIEESSEAGNSVIEKWTNTKDKVGGGSTETSNVTAYASEEARSQVPT</sequence>
<dbReference type="PANTHER" id="PTHR10131">
    <property type="entry name" value="TNF RECEPTOR ASSOCIATED FACTOR"/>
    <property type="match status" value="1"/>
</dbReference>
<dbReference type="PANTHER" id="PTHR10131:SF161">
    <property type="entry name" value="F26K24.24 PROTEIN"/>
    <property type="match status" value="1"/>
</dbReference>
<feature type="domain" description="TRAF-type" evidence="6">
    <location>
        <begin position="218"/>
        <end position="264"/>
    </location>
</feature>
<feature type="region of interest" description="Disordered" evidence="5">
    <location>
        <begin position="418"/>
        <end position="438"/>
    </location>
</feature>
<dbReference type="InterPro" id="IPR001293">
    <property type="entry name" value="Znf_TRAF"/>
</dbReference>
<evidence type="ECO:0000256" key="3">
    <source>
        <dbReference type="ARBA" id="ARBA00022833"/>
    </source>
</evidence>
<evidence type="ECO:0000256" key="2">
    <source>
        <dbReference type="ARBA" id="ARBA00022771"/>
    </source>
</evidence>
<evidence type="ECO:0000313" key="7">
    <source>
        <dbReference type="EMBL" id="KAJ9184635.1"/>
    </source>
</evidence>
<dbReference type="Pfam" id="PF02176">
    <property type="entry name" value="zf-TRAF"/>
    <property type="match status" value="1"/>
</dbReference>
<keyword evidence="1 4" id="KW-0479">Metal-binding</keyword>